<protein>
    <submittedName>
        <fullName evidence="2">Uncharacterized protein</fullName>
    </submittedName>
</protein>
<sequence length="512" mass="58468">MRKGSLGNACNGNENRLYYKSSRCNVCNRNENTLYYKSSRGNACNSNESTLYYKSSRDNACNSNENMLYYKSSRGNACNSNEKSSRGNAGNINESMQIAGVMGVTVMKEWFIIKAAGVMRVAVILGLLAVGFCAPVVDQQAAVDDVSENELRVKRAKEEMMFGNQQNGAKEMAKRVDPSMDNLVDSEGEVYAKPPVNIENQEAESIESNEEGFSNEAPIGDEFADDGENGNGEMNEDLPGPDEAGGDGRYGVEEESTALGPVGEESEEDGLDAYQNYQDLFNDDKMKIANTAYMFSKLLSEPQPYPPYQKFGDLYDSYPNYRFRRSQLGRFIGAPGVRTNSLKRSHRTKRDLYYPLDALSNEYYPYEDSYIPYKNYPVDNYDINEMIESLEGPRLYEEEDDDKLNYVNPYDGYYGSPYEGYEQEVENGPWFTAPLKRQVGPSYVPGIKRSRDFYPSFREPWTHYQAFIPEKRALEDYGDAYQRVMELAAALRRQKSYYPEEYTYEDFLRRRK</sequence>
<evidence type="ECO:0000313" key="3">
    <source>
        <dbReference type="Proteomes" id="UP001164746"/>
    </source>
</evidence>
<gene>
    <name evidence="2" type="ORF">MAR_016948</name>
</gene>
<feature type="compositionally biased region" description="Acidic residues" evidence="1">
    <location>
        <begin position="222"/>
        <end position="240"/>
    </location>
</feature>
<reference evidence="2" key="1">
    <citation type="submission" date="2022-11" db="EMBL/GenBank/DDBJ databases">
        <title>Centuries of genome instability and evolution in soft-shell clam transmissible cancer (bioRxiv).</title>
        <authorList>
            <person name="Hart S.F.M."/>
            <person name="Yonemitsu M.A."/>
            <person name="Giersch R.M."/>
            <person name="Beal B.F."/>
            <person name="Arriagada G."/>
            <person name="Davis B.W."/>
            <person name="Ostrander E.A."/>
            <person name="Goff S.P."/>
            <person name="Metzger M.J."/>
        </authorList>
    </citation>
    <scope>NUCLEOTIDE SEQUENCE</scope>
    <source>
        <strain evidence="2">MELC-2E11</strain>
        <tissue evidence="2">Siphon/mantle</tissue>
    </source>
</reference>
<dbReference type="Proteomes" id="UP001164746">
    <property type="component" value="Chromosome 6"/>
</dbReference>
<name>A0ABY7EAW6_MYAAR</name>
<keyword evidence="3" id="KW-1185">Reference proteome</keyword>
<proteinExistence type="predicted"/>
<organism evidence="2 3">
    <name type="scientific">Mya arenaria</name>
    <name type="common">Soft-shell clam</name>
    <dbReference type="NCBI Taxonomy" id="6604"/>
    <lineage>
        <taxon>Eukaryota</taxon>
        <taxon>Metazoa</taxon>
        <taxon>Spiralia</taxon>
        <taxon>Lophotrochozoa</taxon>
        <taxon>Mollusca</taxon>
        <taxon>Bivalvia</taxon>
        <taxon>Autobranchia</taxon>
        <taxon>Heteroconchia</taxon>
        <taxon>Euheterodonta</taxon>
        <taxon>Imparidentia</taxon>
        <taxon>Neoheterodontei</taxon>
        <taxon>Myida</taxon>
        <taxon>Myoidea</taxon>
        <taxon>Myidae</taxon>
        <taxon>Mya</taxon>
    </lineage>
</organism>
<evidence type="ECO:0000313" key="2">
    <source>
        <dbReference type="EMBL" id="WAR06990.1"/>
    </source>
</evidence>
<evidence type="ECO:0000256" key="1">
    <source>
        <dbReference type="SAM" id="MobiDB-lite"/>
    </source>
</evidence>
<feature type="region of interest" description="Disordered" evidence="1">
    <location>
        <begin position="203"/>
        <end position="267"/>
    </location>
</feature>
<accession>A0ABY7EAW6</accession>
<dbReference type="EMBL" id="CP111017">
    <property type="protein sequence ID" value="WAR06990.1"/>
    <property type="molecule type" value="Genomic_DNA"/>
</dbReference>